<proteinExistence type="predicted"/>
<dbReference type="GO" id="GO:0046403">
    <property type="term" value="F:polynucleotide 3'-phosphatase activity"/>
    <property type="evidence" value="ECO:0007669"/>
    <property type="project" value="TreeGrafter"/>
</dbReference>
<dbReference type="OrthoDB" id="19045at2759"/>
<evidence type="ECO:0000313" key="2">
    <source>
        <dbReference type="Proteomes" id="UP000007350"/>
    </source>
</evidence>
<dbReference type="PANTHER" id="PTHR12083">
    <property type="entry name" value="BIFUNCTIONAL POLYNUCLEOTIDE PHOSPHATASE/KINASE"/>
    <property type="match status" value="1"/>
</dbReference>
<dbReference type="InterPro" id="IPR036412">
    <property type="entry name" value="HAD-like_sf"/>
</dbReference>
<dbReference type="SUPFAM" id="SSF52540">
    <property type="entry name" value="P-loop containing nucleoside triphosphate hydrolases"/>
    <property type="match status" value="1"/>
</dbReference>
<dbReference type="InterPro" id="IPR006551">
    <property type="entry name" value="Polynucleotide_phosphatase"/>
</dbReference>
<dbReference type="EMBL" id="AHKC01008054">
    <property type="protein sequence ID" value="EKF38006.1"/>
    <property type="molecule type" value="Genomic_DNA"/>
</dbReference>
<dbReference type="InterPro" id="IPR023214">
    <property type="entry name" value="HAD_sf"/>
</dbReference>
<dbReference type="InterPro" id="IPR027417">
    <property type="entry name" value="P-loop_NTPase"/>
</dbReference>
<dbReference type="Gene3D" id="3.40.50.1000">
    <property type="entry name" value="HAD superfamily/HAD-like"/>
    <property type="match status" value="1"/>
</dbReference>
<organism evidence="1 2">
    <name type="scientific">Trypanosoma cruzi marinkellei</name>
    <dbReference type="NCBI Taxonomy" id="85056"/>
    <lineage>
        <taxon>Eukaryota</taxon>
        <taxon>Discoba</taxon>
        <taxon>Euglenozoa</taxon>
        <taxon>Kinetoplastea</taxon>
        <taxon>Metakinetoplastina</taxon>
        <taxon>Trypanosomatida</taxon>
        <taxon>Trypanosomatidae</taxon>
        <taxon>Trypanosoma</taxon>
        <taxon>Schizotrypanum</taxon>
    </lineage>
</organism>
<keyword evidence="1" id="KW-0418">Kinase</keyword>
<gene>
    <name evidence="1" type="ORF">MOQ_001787</name>
</gene>
<dbReference type="NCBIfam" id="TIGR01662">
    <property type="entry name" value="HAD-SF-IIIA"/>
    <property type="match status" value="1"/>
</dbReference>
<dbReference type="Pfam" id="PF13671">
    <property type="entry name" value="AAA_33"/>
    <property type="match status" value="1"/>
</dbReference>
<dbReference type="InterPro" id="IPR013954">
    <property type="entry name" value="PNK3P"/>
</dbReference>
<dbReference type="GO" id="GO:0003690">
    <property type="term" value="F:double-stranded DNA binding"/>
    <property type="evidence" value="ECO:0007669"/>
    <property type="project" value="TreeGrafter"/>
</dbReference>
<keyword evidence="1" id="KW-0808">Transferase</keyword>
<dbReference type="Proteomes" id="UP000007350">
    <property type="component" value="Unassembled WGS sequence"/>
</dbReference>
<sequence length="500" mass="55631">MHFWATPFNSFYLAPKAGCLLLMKRARSPSPQALRNKILPASLLAEWKLIHGSVLALPPSADVVRRSLVGISGKSLRLKVAAFDLDDTLIVPRSGAVFPRDDPSDWMWLLPVVPQYLRLLYDEGFMVVIFSNQSGIGGKGWNVKKAESIKGKIVAMSEALQMPLTAFLSTKEDVWRKPNVGMWRLLEEHASAVVAEKIIVAGDSSGHVFYVGDAAGRKTATLAGRKKDFSCSDRKFAFNIDVPFLTPEQFYHCPKAELFRTDGHSTQRGAEKFISKRLLAAADAPCEVDWDGLGPSELQNLQSSYDNLTINCITADGKRCTLKTSSPAAFHRRAQEMVIFVGYPGCGKTTFFNRFLKPAGYVHINRDTLKTKEKCLSEAAKWWNSGKSIAVDNTNPSHSDCMPFIAMVRQSRPGITPLPVRVFVFQASKELSMHMSNVRARLGLSPRISRIAYNVFQSKHEVWSSTSVKTANIEEVLEIPPVACFEGLQEGIRREFFLLS</sequence>
<name>K2NSP4_TRYCR</name>
<dbReference type="SUPFAM" id="SSF56784">
    <property type="entry name" value="HAD-like"/>
    <property type="match status" value="1"/>
</dbReference>
<keyword evidence="2" id="KW-1185">Reference proteome</keyword>
<dbReference type="PANTHER" id="PTHR12083:SF9">
    <property type="entry name" value="BIFUNCTIONAL POLYNUCLEOTIDE PHOSPHATASE_KINASE"/>
    <property type="match status" value="1"/>
</dbReference>
<dbReference type="GO" id="GO:0006281">
    <property type="term" value="P:DNA repair"/>
    <property type="evidence" value="ECO:0007669"/>
    <property type="project" value="TreeGrafter"/>
</dbReference>
<dbReference type="GO" id="GO:0046404">
    <property type="term" value="F:ATP-dependent polydeoxyribonucleotide 5'-hydroxyl-kinase activity"/>
    <property type="evidence" value="ECO:0007669"/>
    <property type="project" value="TreeGrafter"/>
</dbReference>
<dbReference type="AlphaFoldDB" id="K2NSP4"/>
<evidence type="ECO:0000313" key="1">
    <source>
        <dbReference type="EMBL" id="EKF38006.1"/>
    </source>
</evidence>
<accession>K2NSP4</accession>
<dbReference type="Gene3D" id="3.40.50.300">
    <property type="entry name" value="P-loop containing nucleotide triphosphate hydrolases"/>
    <property type="match status" value="1"/>
</dbReference>
<protein>
    <submittedName>
        <fullName evidence="1">Polynucleotide kinase 3'-phosphatase, putative</fullName>
    </submittedName>
</protein>
<reference evidence="1 2" key="1">
    <citation type="journal article" date="2012" name="BMC Genomics">
        <title>Comparative genomic analysis of human infective Trypanosoma cruzi lineages with the bat-restricted subspecies T. cruzi marinkellei.</title>
        <authorList>
            <person name="Franzen O."/>
            <person name="Talavera-Lopez C."/>
            <person name="Ochaya S."/>
            <person name="Butler C.E."/>
            <person name="Messenger L.A."/>
            <person name="Lewis M.D."/>
            <person name="Llewellyn M.S."/>
            <person name="Marinkelle C.J."/>
            <person name="Tyler K.M."/>
            <person name="Miles M.A."/>
            <person name="Andersson B."/>
        </authorList>
    </citation>
    <scope>NUCLEOTIDE SEQUENCE [LARGE SCALE GENOMIC DNA]</scope>
    <source>
        <strain evidence="1 2">B7</strain>
    </source>
</reference>
<dbReference type="Pfam" id="PF08645">
    <property type="entry name" value="PNK3P"/>
    <property type="match status" value="1"/>
</dbReference>
<dbReference type="InterPro" id="IPR006549">
    <property type="entry name" value="HAD-SF_hydro_IIIA"/>
</dbReference>
<comment type="caution">
    <text evidence="1">The sequence shown here is derived from an EMBL/GenBank/DDBJ whole genome shotgun (WGS) entry which is preliminary data.</text>
</comment>
<dbReference type="NCBIfam" id="TIGR01664">
    <property type="entry name" value="DNA-3'-Pase"/>
    <property type="match status" value="1"/>
</dbReference>